<protein>
    <submittedName>
        <fullName evidence="3">Uncharacterized protein</fullName>
    </submittedName>
</protein>
<dbReference type="EMBL" id="GECU01026527">
    <property type="protein sequence ID" value="JAS81179.1"/>
    <property type="molecule type" value="Transcribed_RNA"/>
</dbReference>
<sequence>SVFLMPDPMQEKVDDFEEYLRMQEERIAKIQEALRTKHEKSSLPSESRYTTTPLNTYNDRIIEFETAEPKPASRAAGVCGGRLVSWSWKKIAFIIVCILIGGLAVLWIHTRPERGSSS</sequence>
<gene>
    <name evidence="3" type="ORF">g.56158</name>
</gene>
<accession>A0A1B6I2P0</accession>
<dbReference type="AlphaFoldDB" id="A0A1B6I2P0"/>
<organism evidence="3">
    <name type="scientific">Homalodisca liturata</name>
    <dbReference type="NCBI Taxonomy" id="320908"/>
    <lineage>
        <taxon>Eukaryota</taxon>
        <taxon>Metazoa</taxon>
        <taxon>Ecdysozoa</taxon>
        <taxon>Arthropoda</taxon>
        <taxon>Hexapoda</taxon>
        <taxon>Insecta</taxon>
        <taxon>Pterygota</taxon>
        <taxon>Neoptera</taxon>
        <taxon>Paraneoptera</taxon>
        <taxon>Hemiptera</taxon>
        <taxon>Auchenorrhyncha</taxon>
        <taxon>Membracoidea</taxon>
        <taxon>Cicadellidae</taxon>
        <taxon>Cicadellinae</taxon>
        <taxon>Proconiini</taxon>
        <taxon>Homalodisca</taxon>
    </lineage>
</organism>
<name>A0A1B6I2P0_9HEMI</name>
<keyword evidence="2" id="KW-0812">Transmembrane</keyword>
<evidence type="ECO:0000256" key="2">
    <source>
        <dbReference type="SAM" id="Phobius"/>
    </source>
</evidence>
<feature type="transmembrane region" description="Helical" evidence="2">
    <location>
        <begin position="91"/>
        <end position="109"/>
    </location>
</feature>
<evidence type="ECO:0000256" key="1">
    <source>
        <dbReference type="SAM" id="Coils"/>
    </source>
</evidence>
<evidence type="ECO:0000313" key="3">
    <source>
        <dbReference type="EMBL" id="JAS81179.1"/>
    </source>
</evidence>
<feature type="coiled-coil region" evidence="1">
    <location>
        <begin position="13"/>
        <end position="40"/>
    </location>
</feature>
<keyword evidence="2" id="KW-1133">Transmembrane helix</keyword>
<proteinExistence type="predicted"/>
<keyword evidence="1" id="KW-0175">Coiled coil</keyword>
<keyword evidence="2" id="KW-0472">Membrane</keyword>
<feature type="non-terminal residue" evidence="3">
    <location>
        <position position="1"/>
    </location>
</feature>
<reference evidence="3" key="1">
    <citation type="submission" date="2015-11" db="EMBL/GenBank/DDBJ databases">
        <title>De novo transcriptome assembly of four potential Pierce s Disease insect vectors from Arizona vineyards.</title>
        <authorList>
            <person name="Tassone E.E."/>
        </authorList>
    </citation>
    <scope>NUCLEOTIDE SEQUENCE</scope>
</reference>
<feature type="non-terminal residue" evidence="3">
    <location>
        <position position="118"/>
    </location>
</feature>